<feature type="compositionally biased region" description="Low complexity" evidence="1">
    <location>
        <begin position="79"/>
        <end position="111"/>
    </location>
</feature>
<dbReference type="EMBL" id="JBHTBJ010000001">
    <property type="protein sequence ID" value="MFC7272948.1"/>
    <property type="molecule type" value="Genomic_DNA"/>
</dbReference>
<keyword evidence="3" id="KW-1185">Reference proteome</keyword>
<reference evidence="3" key="1">
    <citation type="journal article" date="2019" name="Int. J. Syst. Evol. Microbiol.">
        <title>The Global Catalogue of Microorganisms (GCM) 10K type strain sequencing project: providing services to taxonomists for standard genome sequencing and annotation.</title>
        <authorList>
            <consortium name="The Broad Institute Genomics Platform"/>
            <consortium name="The Broad Institute Genome Sequencing Center for Infectious Disease"/>
            <person name="Wu L."/>
            <person name="Ma J."/>
        </authorList>
    </citation>
    <scope>NUCLEOTIDE SEQUENCE [LARGE SCALE GENOMIC DNA]</scope>
    <source>
        <strain evidence="3">XZYJT-10</strain>
    </source>
</reference>
<feature type="compositionally biased region" description="Basic and acidic residues" evidence="1">
    <location>
        <begin position="42"/>
        <end position="52"/>
    </location>
</feature>
<evidence type="ECO:0000313" key="2">
    <source>
        <dbReference type="EMBL" id="MFC7272948.1"/>
    </source>
</evidence>
<comment type="caution">
    <text evidence="2">The sequence shown here is derived from an EMBL/GenBank/DDBJ whole genome shotgun (WGS) entry which is preliminary data.</text>
</comment>
<evidence type="ECO:0008006" key="4">
    <source>
        <dbReference type="Google" id="ProtNLM"/>
    </source>
</evidence>
<protein>
    <recommendedName>
        <fullName evidence="4">YtxH domain-containing protein</fullName>
    </recommendedName>
</protein>
<evidence type="ECO:0000256" key="1">
    <source>
        <dbReference type="SAM" id="MobiDB-lite"/>
    </source>
</evidence>
<dbReference type="RefSeq" id="WP_378964393.1">
    <property type="nucleotide sequence ID" value="NZ_JBHTBJ010000001.1"/>
</dbReference>
<sequence length="122" mass="12276">MRIVKLAAGLAIGYVLGARAGREQYERIAEAARGLSGSPKVEQAKQKVKDTAGAKLDQVADKTGAPRKPRSSRSKATDSTSGQSTSGQSSSGMGTSGQSTSGMGSSGLGTSADRSVLAGQSE</sequence>
<evidence type="ECO:0000313" key="3">
    <source>
        <dbReference type="Proteomes" id="UP001596548"/>
    </source>
</evidence>
<proteinExistence type="predicted"/>
<name>A0ABW2HI91_9ACTN</name>
<accession>A0ABW2HI91</accession>
<feature type="region of interest" description="Disordered" evidence="1">
    <location>
        <begin position="35"/>
        <end position="122"/>
    </location>
</feature>
<gene>
    <name evidence="2" type="ORF">ACFQS1_03050</name>
</gene>
<organism evidence="2 3">
    <name type="scientific">Paractinoplanes rhizophilus</name>
    <dbReference type="NCBI Taxonomy" id="1416877"/>
    <lineage>
        <taxon>Bacteria</taxon>
        <taxon>Bacillati</taxon>
        <taxon>Actinomycetota</taxon>
        <taxon>Actinomycetes</taxon>
        <taxon>Micromonosporales</taxon>
        <taxon>Micromonosporaceae</taxon>
        <taxon>Paractinoplanes</taxon>
    </lineage>
</organism>
<dbReference type="Proteomes" id="UP001596548">
    <property type="component" value="Unassembled WGS sequence"/>
</dbReference>